<dbReference type="EMBL" id="BMAW01003722">
    <property type="protein sequence ID" value="GFS85220.1"/>
    <property type="molecule type" value="Genomic_DNA"/>
</dbReference>
<evidence type="ECO:0000313" key="2">
    <source>
        <dbReference type="Proteomes" id="UP000887013"/>
    </source>
</evidence>
<sequence length="101" mass="11818">MEELENNFVNKGDLIKISKAKKALRRGYLLGWSYEVFMVSKVHSAYPTTYELHDLKVGAMKERFYTNELQKISKRSDDYSFALMSALQDYKIVIQHAFIIC</sequence>
<keyword evidence="2" id="KW-1185">Reference proteome</keyword>
<proteinExistence type="predicted"/>
<name>A0A8X6MZF5_NEPPI</name>
<reference evidence="1" key="1">
    <citation type="submission" date="2020-08" db="EMBL/GenBank/DDBJ databases">
        <title>Multicomponent nature underlies the extraordinary mechanical properties of spider dragline silk.</title>
        <authorList>
            <person name="Kono N."/>
            <person name="Nakamura H."/>
            <person name="Mori M."/>
            <person name="Yoshida Y."/>
            <person name="Ohtoshi R."/>
            <person name="Malay A.D."/>
            <person name="Moran D.A.P."/>
            <person name="Tomita M."/>
            <person name="Numata K."/>
            <person name="Arakawa K."/>
        </authorList>
    </citation>
    <scope>NUCLEOTIDE SEQUENCE</scope>
</reference>
<gene>
    <name evidence="1" type="primary">AVEN_116510_1</name>
    <name evidence="1" type="ORF">NPIL_379461</name>
</gene>
<protein>
    <submittedName>
        <fullName evidence="1">Chromo domain-containing protein</fullName>
    </submittedName>
</protein>
<comment type="caution">
    <text evidence="1">The sequence shown here is derived from an EMBL/GenBank/DDBJ whole genome shotgun (WGS) entry which is preliminary data.</text>
</comment>
<organism evidence="1 2">
    <name type="scientific">Nephila pilipes</name>
    <name type="common">Giant wood spider</name>
    <name type="synonym">Nephila maculata</name>
    <dbReference type="NCBI Taxonomy" id="299642"/>
    <lineage>
        <taxon>Eukaryota</taxon>
        <taxon>Metazoa</taxon>
        <taxon>Ecdysozoa</taxon>
        <taxon>Arthropoda</taxon>
        <taxon>Chelicerata</taxon>
        <taxon>Arachnida</taxon>
        <taxon>Araneae</taxon>
        <taxon>Araneomorphae</taxon>
        <taxon>Entelegynae</taxon>
        <taxon>Araneoidea</taxon>
        <taxon>Nephilidae</taxon>
        <taxon>Nephila</taxon>
    </lineage>
</organism>
<dbReference type="Proteomes" id="UP000887013">
    <property type="component" value="Unassembled WGS sequence"/>
</dbReference>
<accession>A0A8X6MZF5</accession>
<dbReference type="OrthoDB" id="6343797at2759"/>
<dbReference type="AlphaFoldDB" id="A0A8X6MZF5"/>
<evidence type="ECO:0000313" key="1">
    <source>
        <dbReference type="EMBL" id="GFS85220.1"/>
    </source>
</evidence>